<evidence type="ECO:0000313" key="1">
    <source>
        <dbReference type="EMBL" id="MBC2776125.1"/>
    </source>
</evidence>
<protein>
    <submittedName>
        <fullName evidence="1">Uncharacterized protein</fullName>
    </submittedName>
</protein>
<evidence type="ECO:0000313" key="2">
    <source>
        <dbReference type="Proteomes" id="UP000564378"/>
    </source>
</evidence>
<sequence length="89" mass="9310">MTVALSLFPAYATDEAAGQESAALDPYAPDALRCERRAVTGSRVRRVRICLTNAEWAALRDAGNRDAGNLVDSGSITGCGRPGVDPDGC</sequence>
<proteinExistence type="predicted"/>
<dbReference type="EMBL" id="JACJVJ010000001">
    <property type="protein sequence ID" value="MBC2776125.1"/>
    <property type="molecule type" value="Genomic_DNA"/>
</dbReference>
<keyword evidence="2" id="KW-1185">Reference proteome</keyword>
<reference evidence="1 2" key="1">
    <citation type="submission" date="2020-08" db="EMBL/GenBank/DDBJ databases">
        <title>Draft genome sequence of Parasphingopyxis sp. GrpM-11.</title>
        <authorList>
            <person name="Oh J."/>
            <person name="Roh D.-H."/>
        </authorList>
    </citation>
    <scope>NUCLEOTIDE SEQUENCE [LARGE SCALE GENOMIC DNA]</scope>
    <source>
        <strain evidence="1 2">GrpM-11</strain>
    </source>
</reference>
<organism evidence="1 2">
    <name type="scientific">Parasphingopyxis marina</name>
    <dbReference type="NCBI Taxonomy" id="2761622"/>
    <lineage>
        <taxon>Bacteria</taxon>
        <taxon>Pseudomonadati</taxon>
        <taxon>Pseudomonadota</taxon>
        <taxon>Alphaproteobacteria</taxon>
        <taxon>Sphingomonadales</taxon>
        <taxon>Sphingomonadaceae</taxon>
        <taxon>Parasphingopyxis</taxon>
    </lineage>
</organism>
<dbReference type="Proteomes" id="UP000564378">
    <property type="component" value="Unassembled WGS sequence"/>
</dbReference>
<accession>A0A842HT53</accession>
<dbReference type="AlphaFoldDB" id="A0A842HT53"/>
<name>A0A842HT53_9SPHN</name>
<gene>
    <name evidence="1" type="ORF">H6P80_00695</name>
</gene>
<comment type="caution">
    <text evidence="1">The sequence shown here is derived from an EMBL/GenBank/DDBJ whole genome shotgun (WGS) entry which is preliminary data.</text>
</comment>